<dbReference type="Proteomes" id="UP000254794">
    <property type="component" value="Unassembled WGS sequence"/>
</dbReference>
<dbReference type="AlphaFoldDB" id="A0A378JI49"/>
<accession>A0A378JI49</accession>
<proteinExistence type="predicted"/>
<name>A0A378JI49_9GAMM</name>
<evidence type="ECO:0000313" key="2">
    <source>
        <dbReference type="Proteomes" id="UP000254794"/>
    </source>
</evidence>
<organism evidence="1 2">
    <name type="scientific">Legionella busanensis</name>
    <dbReference type="NCBI Taxonomy" id="190655"/>
    <lineage>
        <taxon>Bacteria</taxon>
        <taxon>Pseudomonadati</taxon>
        <taxon>Pseudomonadota</taxon>
        <taxon>Gammaproteobacteria</taxon>
        <taxon>Legionellales</taxon>
        <taxon>Legionellaceae</taxon>
        <taxon>Legionella</taxon>
    </lineage>
</organism>
<gene>
    <name evidence="1" type="ORF">NCTC13316_00424</name>
</gene>
<sequence>MKNDKQALFSWLFDEVYQAKAALKYDIKQTEIRFQKEIMQNWQDTPLQKQSALEFCVALIKLYTELLAIFRANTAIDVTRMSCTYESDPMNCYLKIQQLRQNLFGTLSLQEEAVFISELLFLYKNLKSLLIEQLESGKDTYLPKSIYLKKLIQAATAEEWLLALVEFANEIKGDIICFQNQLANLTKQELLTLQQKLMKQEFIALNNSIFFFKINPGYLYTEAIHPEKLISIKARLKFLYNLIELLQFFSSQLLKQRGLQAEYDYLFHGDEISPGINIDVGSKERGLIVKALKSWRLNYANLRMDASESHLGEIFRAYKFWFNPVSLIDSIMNFYAKVTSNKTNIEEGKNLFLKQLNLIYHQLTTTECLDLYGYFSNKDTNYLMRTLLASYHGHELLSKSLSSLEKEAIFNVYTILYMVMDSLREELKSRYIVTKPYNHNIENKTLTPGRRNLQALQRVINIYCEQALVRTESIEQLFALLENEF</sequence>
<dbReference type="EMBL" id="UGOD01000001">
    <property type="protein sequence ID" value="STX50348.1"/>
    <property type="molecule type" value="Genomic_DNA"/>
</dbReference>
<dbReference type="RefSeq" id="WP_115330073.1">
    <property type="nucleotide sequence ID" value="NZ_CAAAHP010000009.1"/>
</dbReference>
<evidence type="ECO:0000313" key="1">
    <source>
        <dbReference type="EMBL" id="STX50348.1"/>
    </source>
</evidence>
<reference evidence="1 2" key="1">
    <citation type="submission" date="2018-06" db="EMBL/GenBank/DDBJ databases">
        <authorList>
            <consortium name="Pathogen Informatics"/>
            <person name="Doyle S."/>
        </authorList>
    </citation>
    <scope>NUCLEOTIDE SEQUENCE [LARGE SCALE GENOMIC DNA]</scope>
    <source>
        <strain evidence="1 2">NCTC13316</strain>
    </source>
</reference>
<protein>
    <submittedName>
        <fullName evidence="1">Uncharacterized protein</fullName>
    </submittedName>
</protein>
<keyword evidence="2" id="KW-1185">Reference proteome</keyword>
<dbReference type="OrthoDB" id="5650038at2"/>